<dbReference type="CDD" id="cd07813">
    <property type="entry name" value="COQ10p_like"/>
    <property type="match status" value="1"/>
</dbReference>
<comment type="caution">
    <text evidence="6">The sequence shown here is derived from an EMBL/GenBank/DDBJ whole genome shotgun (WGS) entry which is preliminary data.</text>
</comment>
<dbReference type="Pfam" id="PF03364">
    <property type="entry name" value="Polyketide_cyc"/>
    <property type="match status" value="1"/>
</dbReference>
<dbReference type="OrthoDB" id="292693at2759"/>
<sequence length="257" mass="29960">MFTVLTLMQFLCTVRLKLNDFGSKCDDKIEKINMILTKGYSVVSNVNFFLRRIICFQGHYLNRHEGDGATYCQCNISGQQYRNFFNLTKPSRRREYCGRQLVGYSMDQMFEVVSDVENYYKFVPWCKQSIVLRRSPGHLMADLKVGFPPINESYTSNVTLVKPYLVKAECMDGRLFHHLLTLWRFSPGLKRKQQTCVVDFQISFEFRSALHSQLSNLFFDQVARQMEGAFIREAGRRHGPATMEPRNLRLSNQALKS</sequence>
<protein>
    <submittedName>
        <fullName evidence="6">(apollo) hypothetical protein</fullName>
    </submittedName>
</protein>
<dbReference type="PANTHER" id="PTHR12901:SF10">
    <property type="entry name" value="COENZYME Q-BINDING PROTEIN COQ10, MITOCHONDRIAL"/>
    <property type="match status" value="1"/>
</dbReference>
<evidence type="ECO:0000313" key="7">
    <source>
        <dbReference type="Proteomes" id="UP000691718"/>
    </source>
</evidence>
<organism evidence="6 7">
    <name type="scientific">Parnassius apollo</name>
    <name type="common">Apollo butterfly</name>
    <name type="synonym">Papilio apollo</name>
    <dbReference type="NCBI Taxonomy" id="110799"/>
    <lineage>
        <taxon>Eukaryota</taxon>
        <taxon>Metazoa</taxon>
        <taxon>Ecdysozoa</taxon>
        <taxon>Arthropoda</taxon>
        <taxon>Hexapoda</taxon>
        <taxon>Insecta</taxon>
        <taxon>Pterygota</taxon>
        <taxon>Neoptera</taxon>
        <taxon>Endopterygota</taxon>
        <taxon>Lepidoptera</taxon>
        <taxon>Glossata</taxon>
        <taxon>Ditrysia</taxon>
        <taxon>Papilionoidea</taxon>
        <taxon>Papilionidae</taxon>
        <taxon>Parnassiinae</taxon>
        <taxon>Parnassini</taxon>
        <taxon>Parnassius</taxon>
        <taxon>Parnassius</taxon>
    </lineage>
</organism>
<dbReference type="Proteomes" id="UP000691718">
    <property type="component" value="Unassembled WGS sequence"/>
</dbReference>
<evidence type="ECO:0000256" key="2">
    <source>
        <dbReference type="ARBA" id="ARBA00011814"/>
    </source>
</evidence>
<dbReference type="PANTHER" id="PTHR12901">
    <property type="entry name" value="SPERM PROTEIN HOMOLOG"/>
    <property type="match status" value="1"/>
</dbReference>
<feature type="chain" id="PRO_5035906226" evidence="4">
    <location>
        <begin position="17"/>
        <end position="257"/>
    </location>
</feature>
<evidence type="ECO:0000256" key="3">
    <source>
        <dbReference type="ARBA" id="ARBA00024947"/>
    </source>
</evidence>
<evidence type="ECO:0000259" key="5">
    <source>
        <dbReference type="Pfam" id="PF03364"/>
    </source>
</evidence>
<feature type="domain" description="Coenzyme Q-binding protein COQ10 START" evidence="5">
    <location>
        <begin position="102"/>
        <end position="230"/>
    </location>
</feature>
<proteinExistence type="inferred from homology"/>
<keyword evidence="4" id="KW-0732">Signal</keyword>
<comment type="subunit">
    <text evidence="2">Interacts with coenzyme Q.</text>
</comment>
<keyword evidence="7" id="KW-1185">Reference proteome</keyword>
<reference evidence="6" key="1">
    <citation type="submission" date="2021-04" db="EMBL/GenBank/DDBJ databases">
        <authorList>
            <person name="Tunstrom K."/>
        </authorList>
    </citation>
    <scope>NUCLEOTIDE SEQUENCE</scope>
</reference>
<dbReference type="GO" id="GO:0045333">
    <property type="term" value="P:cellular respiration"/>
    <property type="evidence" value="ECO:0007669"/>
    <property type="project" value="InterPro"/>
</dbReference>
<dbReference type="EMBL" id="CAJQZP010000851">
    <property type="protein sequence ID" value="CAG4989046.1"/>
    <property type="molecule type" value="Genomic_DNA"/>
</dbReference>
<dbReference type="InterPro" id="IPR005031">
    <property type="entry name" value="COQ10_START"/>
</dbReference>
<comment type="similarity">
    <text evidence="1">Belongs to the COQ10 family.</text>
</comment>
<evidence type="ECO:0000256" key="1">
    <source>
        <dbReference type="ARBA" id="ARBA00006885"/>
    </source>
</evidence>
<comment type="function">
    <text evidence="3">Required for the function of coenzyme Q in the respiratory chain. May serve as a chaperone or may be involved in the transport of Q6 from its site of synthesis to the catalytic sites of the respiratory complexes.</text>
</comment>
<gene>
    <name evidence="6" type="ORF">PAPOLLO_LOCUS11743</name>
</gene>
<evidence type="ECO:0000313" key="6">
    <source>
        <dbReference type="EMBL" id="CAG4989046.1"/>
    </source>
</evidence>
<evidence type="ECO:0000256" key="4">
    <source>
        <dbReference type="SAM" id="SignalP"/>
    </source>
</evidence>
<feature type="signal peptide" evidence="4">
    <location>
        <begin position="1"/>
        <end position="16"/>
    </location>
</feature>
<name>A0A8S3WZN0_PARAO</name>
<dbReference type="GO" id="GO:0048039">
    <property type="term" value="F:ubiquinone binding"/>
    <property type="evidence" value="ECO:0007669"/>
    <property type="project" value="InterPro"/>
</dbReference>
<dbReference type="GO" id="GO:0005739">
    <property type="term" value="C:mitochondrion"/>
    <property type="evidence" value="ECO:0007669"/>
    <property type="project" value="TreeGrafter"/>
</dbReference>
<dbReference type="AlphaFoldDB" id="A0A8S3WZN0"/>
<accession>A0A8S3WZN0</accession>
<dbReference type="InterPro" id="IPR044996">
    <property type="entry name" value="COQ10-like"/>
</dbReference>